<dbReference type="Gene3D" id="2.30.29.30">
    <property type="entry name" value="Pleckstrin-homology domain (PH domain)/Phosphotyrosine-binding domain (PTB)"/>
    <property type="match status" value="1"/>
</dbReference>
<evidence type="ECO:0000313" key="3">
    <source>
        <dbReference type="Proteomes" id="UP000023152"/>
    </source>
</evidence>
<name>X6MHW8_RETFI</name>
<feature type="region of interest" description="Disordered" evidence="1">
    <location>
        <begin position="514"/>
        <end position="546"/>
    </location>
</feature>
<keyword evidence="3" id="KW-1185">Reference proteome</keyword>
<dbReference type="OrthoDB" id="2146844at2759"/>
<protein>
    <recommendedName>
        <fullName evidence="4">PH domain-containing protein</fullName>
    </recommendedName>
</protein>
<evidence type="ECO:0000256" key="1">
    <source>
        <dbReference type="SAM" id="MobiDB-lite"/>
    </source>
</evidence>
<gene>
    <name evidence="2" type="ORF">RFI_23762</name>
</gene>
<evidence type="ECO:0008006" key="4">
    <source>
        <dbReference type="Google" id="ProtNLM"/>
    </source>
</evidence>
<feature type="region of interest" description="Disordered" evidence="1">
    <location>
        <begin position="368"/>
        <end position="419"/>
    </location>
</feature>
<feature type="compositionally biased region" description="Polar residues" evidence="1">
    <location>
        <begin position="368"/>
        <end position="389"/>
    </location>
</feature>
<feature type="compositionally biased region" description="Polar residues" evidence="1">
    <location>
        <begin position="514"/>
        <end position="529"/>
    </location>
</feature>
<dbReference type="Proteomes" id="UP000023152">
    <property type="component" value="Unassembled WGS sequence"/>
</dbReference>
<evidence type="ECO:0000313" key="2">
    <source>
        <dbReference type="EMBL" id="ETO13608.1"/>
    </source>
</evidence>
<dbReference type="AlphaFoldDB" id="X6MHW8"/>
<dbReference type="SUPFAM" id="SSF50729">
    <property type="entry name" value="PH domain-like"/>
    <property type="match status" value="1"/>
</dbReference>
<comment type="caution">
    <text evidence="2">The sequence shown here is derived from an EMBL/GenBank/DDBJ whole genome shotgun (WGS) entry which is preliminary data.</text>
</comment>
<reference evidence="2 3" key="1">
    <citation type="journal article" date="2013" name="Curr. Biol.">
        <title>The Genome of the Foraminiferan Reticulomyxa filosa.</title>
        <authorList>
            <person name="Glockner G."/>
            <person name="Hulsmann N."/>
            <person name="Schleicher M."/>
            <person name="Noegel A.A."/>
            <person name="Eichinger L."/>
            <person name="Gallinger C."/>
            <person name="Pawlowski J."/>
            <person name="Sierra R."/>
            <person name="Euteneuer U."/>
            <person name="Pillet L."/>
            <person name="Moustafa A."/>
            <person name="Platzer M."/>
            <person name="Groth M."/>
            <person name="Szafranski K."/>
            <person name="Schliwa M."/>
        </authorList>
    </citation>
    <scope>NUCLEOTIDE SEQUENCE [LARGE SCALE GENOMIC DNA]</scope>
</reference>
<proteinExistence type="predicted"/>
<sequence>MKNPSNEKALLNIGTKEQLEGSEYCFSLAYRLKDTKVKIKLALYDLVLCLLEWATPRYRPIVIVIDQFQWLREDDWDLTRRMCSHIREGVLQQVSVFISSQPMDNARYRPHFIPNHLVEEYQKLRLDYAKDNKLIPHAWGEQKTKAFIKTQFGSIRDVSPALVELVHRQCGGRPGFSKSFVELLKDHANDLLEFEEMREREERRLRLKSWIDNTPQPHMLRFPIPSEILGVTLRQLDVLSPEQSLCLKTCASLCVAEGYRSLRVRESVVRAVHPVEEFRAVAHLHSTMKVLCMMKFIHLDEDDNGGGGSVINFPLALPETRSNAGSGVGGTVSRWKERSFGGYRTSIFNHAGVGSTAIKHRRWDSTVSNQSNNTYTDYPTQDNESAMNSSDDDTEIQSRVNGSPRMLSDNDGTEGIPRKSIRRNETRYFVFKDRTLYWFADLDSDQKPRGHIVFGDNILQLKRNDEITITIKHTRKNGKKYVLQGMSKQEKGDIDEWFRLFLDATTRGNNTYRVTDPNVGTTTTSSAVNSPIIRSPDMSSSTPLHSTKVLPTSGVITAYGNTNGNPLYPASSLGVDHIINEEKSISGYERGEGNLIKTPEELALEEIKEQTMRQNQMDNNSTAGNNHRITQLMLDGNQTATTTPNTIESEIVSTEDFTYRFAYGFLRDIVYESMLHSQRAKIHKNAEEYFKVVGNEKLRERHRELGQVISGMNVENTSVIATGKNSRKKERKKDPRLHWAWLKPKHCPKKITFLF</sequence>
<organism evidence="2 3">
    <name type="scientific">Reticulomyxa filosa</name>
    <dbReference type="NCBI Taxonomy" id="46433"/>
    <lineage>
        <taxon>Eukaryota</taxon>
        <taxon>Sar</taxon>
        <taxon>Rhizaria</taxon>
        <taxon>Retaria</taxon>
        <taxon>Foraminifera</taxon>
        <taxon>Monothalamids</taxon>
        <taxon>Reticulomyxidae</taxon>
        <taxon>Reticulomyxa</taxon>
    </lineage>
</organism>
<dbReference type="InterPro" id="IPR011993">
    <property type="entry name" value="PH-like_dom_sf"/>
</dbReference>
<dbReference type="EMBL" id="ASPP01020503">
    <property type="protein sequence ID" value="ETO13608.1"/>
    <property type="molecule type" value="Genomic_DNA"/>
</dbReference>
<accession>X6MHW8</accession>